<dbReference type="AlphaFoldDB" id="M7BJB1"/>
<evidence type="ECO:0000256" key="2">
    <source>
        <dbReference type="ARBA" id="ARBA00004435"/>
    </source>
</evidence>
<dbReference type="GO" id="GO:0005923">
    <property type="term" value="C:bicellular tight junction"/>
    <property type="evidence" value="ECO:0007669"/>
    <property type="project" value="UniProtKB-SubCell"/>
</dbReference>
<feature type="compositionally biased region" description="Low complexity" evidence="7">
    <location>
        <begin position="43"/>
        <end position="58"/>
    </location>
</feature>
<dbReference type="PANTHER" id="PTHR17616:SF6">
    <property type="entry name" value="WW DOMAIN-CONTAINING TRANSCRIPTION REGULATOR PROTEIN 1"/>
    <property type="match status" value="1"/>
</dbReference>
<dbReference type="GO" id="GO:0005634">
    <property type="term" value="C:nucleus"/>
    <property type="evidence" value="ECO:0007669"/>
    <property type="project" value="UniProtKB-SubCell"/>
</dbReference>
<evidence type="ECO:0000256" key="1">
    <source>
        <dbReference type="ARBA" id="ARBA00004123"/>
    </source>
</evidence>
<evidence type="ECO:0000256" key="6">
    <source>
        <dbReference type="ARBA" id="ARBA00023242"/>
    </source>
</evidence>
<dbReference type="STRING" id="8469.M7BJB1"/>
<keyword evidence="4" id="KW-0965">Cell junction</keyword>
<dbReference type="PANTHER" id="PTHR17616">
    <property type="entry name" value="YES-ASSOCIATED PROTEIN YAP1 FAMILY MEMBER"/>
    <property type="match status" value="1"/>
</dbReference>
<dbReference type="GO" id="GO:0035329">
    <property type="term" value="P:hippo signaling"/>
    <property type="evidence" value="ECO:0007669"/>
    <property type="project" value="TreeGrafter"/>
</dbReference>
<evidence type="ECO:0000313" key="9">
    <source>
        <dbReference type="Proteomes" id="UP000031443"/>
    </source>
</evidence>
<dbReference type="GO" id="GO:0045944">
    <property type="term" value="P:positive regulation of transcription by RNA polymerase II"/>
    <property type="evidence" value="ECO:0007669"/>
    <property type="project" value="TreeGrafter"/>
</dbReference>
<dbReference type="InterPro" id="IPR051583">
    <property type="entry name" value="YAP1"/>
</dbReference>
<evidence type="ECO:0000256" key="5">
    <source>
        <dbReference type="ARBA" id="ARBA00022490"/>
    </source>
</evidence>
<evidence type="ECO:0000256" key="4">
    <source>
        <dbReference type="ARBA" id="ARBA00022427"/>
    </source>
</evidence>
<dbReference type="EMBL" id="KB520915">
    <property type="protein sequence ID" value="EMP38006.1"/>
    <property type="molecule type" value="Genomic_DNA"/>
</dbReference>
<gene>
    <name evidence="8" type="ORF">UY3_04765</name>
</gene>
<reference evidence="9" key="1">
    <citation type="journal article" date="2013" name="Nat. Genet.">
        <title>The draft genomes of soft-shell turtle and green sea turtle yield insights into the development and evolution of the turtle-specific body plan.</title>
        <authorList>
            <person name="Wang Z."/>
            <person name="Pascual-Anaya J."/>
            <person name="Zadissa A."/>
            <person name="Li W."/>
            <person name="Niimura Y."/>
            <person name="Huang Z."/>
            <person name="Li C."/>
            <person name="White S."/>
            <person name="Xiong Z."/>
            <person name="Fang D."/>
            <person name="Wang B."/>
            <person name="Ming Y."/>
            <person name="Chen Y."/>
            <person name="Zheng Y."/>
            <person name="Kuraku S."/>
            <person name="Pignatelli M."/>
            <person name="Herrero J."/>
            <person name="Beal K."/>
            <person name="Nozawa M."/>
            <person name="Li Q."/>
            <person name="Wang J."/>
            <person name="Zhang H."/>
            <person name="Yu L."/>
            <person name="Shigenobu S."/>
            <person name="Wang J."/>
            <person name="Liu J."/>
            <person name="Flicek P."/>
            <person name="Searle S."/>
            <person name="Wang J."/>
            <person name="Kuratani S."/>
            <person name="Yin Y."/>
            <person name="Aken B."/>
            <person name="Zhang G."/>
            <person name="Irie N."/>
        </authorList>
    </citation>
    <scope>NUCLEOTIDE SEQUENCE [LARGE SCALE GENOMIC DNA]</scope>
</reference>
<accession>M7BJB1</accession>
<keyword evidence="4" id="KW-0796">Tight junction</keyword>
<evidence type="ECO:0000256" key="7">
    <source>
        <dbReference type="SAM" id="MobiDB-lite"/>
    </source>
</evidence>
<organism evidence="8 9">
    <name type="scientific">Chelonia mydas</name>
    <name type="common">Green sea-turtle</name>
    <name type="synonym">Chelonia agassizi</name>
    <dbReference type="NCBI Taxonomy" id="8469"/>
    <lineage>
        <taxon>Eukaryota</taxon>
        <taxon>Metazoa</taxon>
        <taxon>Chordata</taxon>
        <taxon>Craniata</taxon>
        <taxon>Vertebrata</taxon>
        <taxon>Euteleostomi</taxon>
        <taxon>Archelosauria</taxon>
        <taxon>Testudinata</taxon>
        <taxon>Testudines</taxon>
        <taxon>Cryptodira</taxon>
        <taxon>Durocryptodira</taxon>
        <taxon>Americhelydia</taxon>
        <taxon>Chelonioidea</taxon>
        <taxon>Cheloniidae</taxon>
        <taxon>Chelonia</taxon>
    </lineage>
</organism>
<feature type="region of interest" description="Disordered" evidence="7">
    <location>
        <begin position="1"/>
        <end position="64"/>
    </location>
</feature>
<keyword evidence="6" id="KW-0539">Nucleus</keyword>
<dbReference type="GO" id="GO:0005737">
    <property type="term" value="C:cytoplasm"/>
    <property type="evidence" value="ECO:0007669"/>
    <property type="project" value="UniProtKB-SubCell"/>
</dbReference>
<comment type="subcellular location">
    <subcellularLocation>
        <location evidence="2">Cell junction</location>
        <location evidence="2">Tight junction</location>
    </subcellularLocation>
    <subcellularLocation>
        <location evidence="3">Cytoplasm</location>
    </subcellularLocation>
    <subcellularLocation>
        <location evidence="1">Nucleus</location>
    </subcellularLocation>
</comment>
<evidence type="ECO:0000313" key="8">
    <source>
        <dbReference type="EMBL" id="EMP38006.1"/>
    </source>
</evidence>
<evidence type="ECO:0000256" key="3">
    <source>
        <dbReference type="ARBA" id="ARBA00004496"/>
    </source>
</evidence>
<dbReference type="Proteomes" id="UP000031443">
    <property type="component" value="Unassembled WGS sequence"/>
</dbReference>
<name>M7BJB1_CHEMY</name>
<keyword evidence="9" id="KW-1185">Reference proteome</keyword>
<protein>
    <submittedName>
        <fullName evidence="8">WW domain-containing transcription regulator protein 1</fullName>
    </submittedName>
</protein>
<proteinExistence type="predicted"/>
<sequence>MAPQGHPLSPTAGEAAMGPRTTPPQERWRGHGLPYPRNGSGATGHPPGATVTTGAPTPEQQRLLECTPPPPAPKIYHIEKITTWQDPRKTMNQPLNHMNHHPAATSTPVPQRSMAMSQPNLDVDLTIVILAFASLRLDLCNLFYMELHLKAILKVQLIQNLCVYLLNGARCTCAP</sequence>
<keyword evidence="5" id="KW-0963">Cytoplasm</keyword>
<dbReference type="GO" id="GO:0003713">
    <property type="term" value="F:transcription coactivator activity"/>
    <property type="evidence" value="ECO:0007669"/>
    <property type="project" value="TreeGrafter"/>
</dbReference>